<evidence type="ECO:0000313" key="2">
    <source>
        <dbReference type="EMBL" id="SPJ88778.1"/>
    </source>
</evidence>
<dbReference type="Proteomes" id="UP001187734">
    <property type="component" value="Unassembled WGS sequence"/>
</dbReference>
<gene>
    <name evidence="2" type="ORF">FTOL_12672</name>
</gene>
<keyword evidence="1" id="KW-0175">Coiled coil</keyword>
<proteinExistence type="predicted"/>
<organism evidence="2 3">
    <name type="scientific">Fusarium torulosum</name>
    <dbReference type="NCBI Taxonomy" id="33205"/>
    <lineage>
        <taxon>Eukaryota</taxon>
        <taxon>Fungi</taxon>
        <taxon>Dikarya</taxon>
        <taxon>Ascomycota</taxon>
        <taxon>Pezizomycotina</taxon>
        <taxon>Sordariomycetes</taxon>
        <taxon>Hypocreomycetidae</taxon>
        <taxon>Hypocreales</taxon>
        <taxon>Nectriaceae</taxon>
        <taxon>Fusarium</taxon>
    </lineage>
</organism>
<evidence type="ECO:0000313" key="3">
    <source>
        <dbReference type="Proteomes" id="UP001187734"/>
    </source>
</evidence>
<comment type="caution">
    <text evidence="2">The sequence shown here is derived from an EMBL/GenBank/DDBJ whole genome shotgun (WGS) entry which is preliminary data.</text>
</comment>
<evidence type="ECO:0000256" key="1">
    <source>
        <dbReference type="SAM" id="Coils"/>
    </source>
</evidence>
<accession>A0AAE8MMI1</accession>
<reference evidence="2" key="1">
    <citation type="submission" date="2018-03" db="EMBL/GenBank/DDBJ databases">
        <authorList>
            <person name="Guldener U."/>
        </authorList>
    </citation>
    <scope>NUCLEOTIDE SEQUENCE</scope>
</reference>
<keyword evidence="3" id="KW-1185">Reference proteome</keyword>
<sequence>MWNIRLSTCLYESTHQTSILAHAELKGEKRQADKARQSKAAYIQDLRDDKTVRSPNPRVRPVDVPAFDTMKYSTDTHCTNALADTTDLEPALEAARITEEETRARLEMAKTKLAALDHMWQAKQDREEAAQTINDYEKLHSRAGGPA</sequence>
<dbReference type="AlphaFoldDB" id="A0AAE8MMI1"/>
<protein>
    <submittedName>
        <fullName evidence="2">Uncharacterized protein</fullName>
    </submittedName>
</protein>
<name>A0AAE8MMI1_9HYPO</name>
<feature type="coiled-coil region" evidence="1">
    <location>
        <begin position="92"/>
        <end position="139"/>
    </location>
</feature>
<dbReference type="EMBL" id="ONZP01000633">
    <property type="protein sequence ID" value="SPJ88778.1"/>
    <property type="molecule type" value="Genomic_DNA"/>
</dbReference>